<proteinExistence type="predicted"/>
<feature type="compositionally biased region" description="Basic and acidic residues" evidence="1">
    <location>
        <begin position="179"/>
        <end position="189"/>
    </location>
</feature>
<reference evidence="2 3" key="1">
    <citation type="journal article" date="2019" name="Sci. Rep.">
        <title>Orb-weaving spider Araneus ventricosus genome elucidates the spidroin gene catalogue.</title>
        <authorList>
            <person name="Kono N."/>
            <person name="Nakamura H."/>
            <person name="Ohtoshi R."/>
            <person name="Moran D.A.P."/>
            <person name="Shinohara A."/>
            <person name="Yoshida Y."/>
            <person name="Fujiwara M."/>
            <person name="Mori M."/>
            <person name="Tomita M."/>
            <person name="Arakawa K."/>
        </authorList>
    </citation>
    <scope>NUCLEOTIDE SEQUENCE [LARGE SCALE GENOMIC DNA]</scope>
</reference>
<name>A0A4Y2JUB9_ARAVE</name>
<dbReference type="Proteomes" id="UP000499080">
    <property type="component" value="Unassembled WGS sequence"/>
</dbReference>
<feature type="compositionally biased region" description="Basic and acidic residues" evidence="1">
    <location>
        <begin position="66"/>
        <end position="76"/>
    </location>
</feature>
<comment type="caution">
    <text evidence="2">The sequence shown here is derived from an EMBL/GenBank/DDBJ whole genome shotgun (WGS) entry which is preliminary data.</text>
</comment>
<feature type="region of interest" description="Disordered" evidence="1">
    <location>
        <begin position="174"/>
        <end position="220"/>
    </location>
</feature>
<dbReference type="AlphaFoldDB" id="A0A4Y2JUB9"/>
<evidence type="ECO:0000313" key="3">
    <source>
        <dbReference type="Proteomes" id="UP000499080"/>
    </source>
</evidence>
<dbReference type="EMBL" id="BGPR01003871">
    <property type="protein sequence ID" value="GBM93395.1"/>
    <property type="molecule type" value="Genomic_DNA"/>
</dbReference>
<evidence type="ECO:0000313" key="2">
    <source>
        <dbReference type="EMBL" id="GBM93395.1"/>
    </source>
</evidence>
<feature type="compositionally biased region" description="Low complexity" evidence="1">
    <location>
        <begin position="38"/>
        <end position="60"/>
    </location>
</feature>
<gene>
    <name evidence="2" type="ORF">AVEN_151651_1</name>
</gene>
<protein>
    <submittedName>
        <fullName evidence="2">Uncharacterized protein</fullName>
    </submittedName>
</protein>
<feature type="compositionally biased region" description="Basic residues" evidence="1">
    <location>
        <begin position="200"/>
        <end position="215"/>
    </location>
</feature>
<feature type="compositionally biased region" description="Acidic residues" evidence="1">
    <location>
        <begin position="89"/>
        <end position="101"/>
    </location>
</feature>
<feature type="compositionally biased region" description="Basic and acidic residues" evidence="1">
    <location>
        <begin position="108"/>
        <end position="131"/>
    </location>
</feature>
<feature type="region of interest" description="Disordered" evidence="1">
    <location>
        <begin position="38"/>
        <end position="131"/>
    </location>
</feature>
<sequence length="428" mass="47977">MYADESHGQFPLMIFHNMLQNNESIFCFGAPDIIPCASTSSRGQSSTESSSPLKGDSGSSCITEKFPIEDRTKDASVPENLGTKTAAEDGQESVELCEEAEMLSSSTGDDKMDVATTKDAEMKINPKEEKKGIAESKEDIKALIREDLAQIGSVSIIRQLEFIGVEIDIDLSCMSDGSSPKKPEEDSSPSKKTNSPGKPERKRKSPSSSPSKRKKSTDSSPIASESLLTVDYSDPNILDFLAKRLLSIMSCRRTYMEQIHNFFEKFQRDVRDFYNTINNLEFVVENLPMSNESYCTQNLLNLRSELINKAHQMSKKAEQLVEGVGKDADVFKECLKQIDIFEKENVPLLSTKGESILTVGDLKRIELRLKEICKKADDTVILKDERREILLNSSPDFEWLVNHFVKFLIITEMLKPPLLDCSQIGKDK</sequence>
<organism evidence="2 3">
    <name type="scientific">Araneus ventricosus</name>
    <name type="common">Orbweaver spider</name>
    <name type="synonym">Epeira ventricosa</name>
    <dbReference type="NCBI Taxonomy" id="182803"/>
    <lineage>
        <taxon>Eukaryota</taxon>
        <taxon>Metazoa</taxon>
        <taxon>Ecdysozoa</taxon>
        <taxon>Arthropoda</taxon>
        <taxon>Chelicerata</taxon>
        <taxon>Arachnida</taxon>
        <taxon>Araneae</taxon>
        <taxon>Araneomorphae</taxon>
        <taxon>Entelegynae</taxon>
        <taxon>Araneoidea</taxon>
        <taxon>Araneidae</taxon>
        <taxon>Araneus</taxon>
    </lineage>
</organism>
<keyword evidence="3" id="KW-1185">Reference proteome</keyword>
<accession>A0A4Y2JUB9</accession>
<evidence type="ECO:0000256" key="1">
    <source>
        <dbReference type="SAM" id="MobiDB-lite"/>
    </source>
</evidence>